<dbReference type="Proteomes" id="UP000414136">
    <property type="component" value="Unassembled WGS sequence"/>
</dbReference>
<dbReference type="GO" id="GO:0006528">
    <property type="term" value="P:asparagine metabolic process"/>
    <property type="evidence" value="ECO:0007669"/>
    <property type="project" value="InterPro"/>
</dbReference>
<feature type="active site" description="O-isoaspartyl threonine intermediate" evidence="3">
    <location>
        <position position="32"/>
    </location>
</feature>
<accession>A0A5E5ABN4</accession>
<sequence length="353" mass="37338">MSETGVRERDLQASQAPQERLKRVAVIGTGGTFAMHARHRFDWIEYGESGVVHPIAQVLEDLRDLGSVSEGVELVPVPFRAIGSTAISADDWTALARLVRETVDMHPALDGIVVTHGTATMEETAWFLSLALDLDIPVVLTGAQRPANTAGSDAPANLRAALAVAKCPAARGLGVLVVMDGWVYDARDVTKASSFDLSAFEAPPFGPLGRVDANGEVHIARAPRRPRVLPTDERLTGQALPRVDIVLSYAGADGALVRACVDAGCRAIVCAGLAPGRPAGGQAAALAEAARNGVVVVQSTRAARPMVPEQAFLRADGILAGGDLAPQKLRIFLMLALTQTSSLETLRQWLRDI</sequence>
<dbReference type="RefSeq" id="WP_150626265.1">
    <property type="nucleotide sequence ID" value="NZ_CABPSQ010000006.1"/>
</dbReference>
<dbReference type="PANTHER" id="PTHR11707">
    <property type="entry name" value="L-ASPARAGINASE"/>
    <property type="match status" value="1"/>
</dbReference>
<dbReference type="PANTHER" id="PTHR11707:SF28">
    <property type="entry name" value="60 KDA LYSOPHOSPHOLIPASE"/>
    <property type="match status" value="1"/>
</dbReference>
<dbReference type="Pfam" id="PF00710">
    <property type="entry name" value="Asparaginase"/>
    <property type="match status" value="1"/>
</dbReference>
<evidence type="ECO:0000256" key="2">
    <source>
        <dbReference type="ARBA" id="ARBA00022801"/>
    </source>
</evidence>
<evidence type="ECO:0000256" key="3">
    <source>
        <dbReference type="PIRSR" id="PIRSR001220-1"/>
    </source>
</evidence>
<dbReference type="OrthoDB" id="9788068at2"/>
<comment type="similarity">
    <text evidence="1">Belongs to the asparaginase 1 family.</text>
</comment>
<evidence type="ECO:0000259" key="5">
    <source>
        <dbReference type="Pfam" id="PF17763"/>
    </source>
</evidence>
<dbReference type="PIRSF" id="PIRSF001220">
    <property type="entry name" value="L-ASNase_gatD"/>
    <property type="match status" value="1"/>
</dbReference>
<dbReference type="InterPro" id="IPR027474">
    <property type="entry name" value="L-asparaginase_N"/>
</dbReference>
<evidence type="ECO:0000259" key="4">
    <source>
        <dbReference type="Pfam" id="PF00710"/>
    </source>
</evidence>
<dbReference type="SUPFAM" id="SSF53774">
    <property type="entry name" value="Glutaminase/Asparaginase"/>
    <property type="match status" value="1"/>
</dbReference>
<protein>
    <submittedName>
        <fullName evidence="6">L-asparaginase</fullName>
    </submittedName>
</protein>
<dbReference type="Gene3D" id="3.40.50.40">
    <property type="match status" value="1"/>
</dbReference>
<dbReference type="SFLD" id="SFLDS00057">
    <property type="entry name" value="Glutaminase/Asparaginase"/>
    <property type="match status" value="1"/>
</dbReference>
<dbReference type="InterPro" id="IPR027473">
    <property type="entry name" value="L-asparaginase_C"/>
</dbReference>
<dbReference type="InterPro" id="IPR036152">
    <property type="entry name" value="Asp/glu_Ase-like_sf"/>
</dbReference>
<dbReference type="InterPro" id="IPR037152">
    <property type="entry name" value="L-asparaginase_N_sf"/>
</dbReference>
<name>A0A5E5ABN4_9BURK</name>
<dbReference type="Gene3D" id="3.40.50.1170">
    <property type="entry name" value="L-asparaginase, N-terminal domain"/>
    <property type="match status" value="1"/>
</dbReference>
<dbReference type="SMART" id="SM00870">
    <property type="entry name" value="Asparaginase"/>
    <property type="match status" value="1"/>
</dbReference>
<feature type="domain" description="Asparaginase/glutaminase C-terminal" evidence="5">
    <location>
        <begin position="242"/>
        <end position="349"/>
    </location>
</feature>
<evidence type="ECO:0000313" key="7">
    <source>
        <dbReference type="Proteomes" id="UP000414136"/>
    </source>
</evidence>
<dbReference type="PRINTS" id="PR00139">
    <property type="entry name" value="ASNGLNASE"/>
</dbReference>
<keyword evidence="7" id="KW-1185">Reference proteome</keyword>
<dbReference type="EMBL" id="CABPSQ010000006">
    <property type="protein sequence ID" value="VVE69955.1"/>
    <property type="molecule type" value="Genomic_DNA"/>
</dbReference>
<dbReference type="InterPro" id="IPR004550">
    <property type="entry name" value="AsnASE_II"/>
</dbReference>
<organism evidence="6 7">
    <name type="scientific">Pandoraea captiosa</name>
    <dbReference type="NCBI Taxonomy" id="2508302"/>
    <lineage>
        <taxon>Bacteria</taxon>
        <taxon>Pseudomonadati</taxon>
        <taxon>Pseudomonadota</taxon>
        <taxon>Betaproteobacteria</taxon>
        <taxon>Burkholderiales</taxon>
        <taxon>Burkholderiaceae</taxon>
        <taxon>Pandoraea</taxon>
    </lineage>
</organism>
<dbReference type="AlphaFoldDB" id="A0A5E5ABN4"/>
<evidence type="ECO:0000256" key="1">
    <source>
        <dbReference type="ARBA" id="ARBA00010518"/>
    </source>
</evidence>
<reference evidence="6 7" key="1">
    <citation type="submission" date="2019-08" db="EMBL/GenBank/DDBJ databases">
        <authorList>
            <person name="Peeters C."/>
        </authorList>
    </citation>
    <scope>NUCLEOTIDE SEQUENCE [LARGE SCALE GENOMIC DNA]</scope>
    <source>
        <strain evidence="6 7">LMG 31118</strain>
    </source>
</reference>
<dbReference type="InterPro" id="IPR040919">
    <property type="entry name" value="Asparaginase_C"/>
</dbReference>
<feature type="domain" description="L-asparaginase N-terminal" evidence="4">
    <location>
        <begin position="23"/>
        <end position="222"/>
    </location>
</feature>
<keyword evidence="2" id="KW-0378">Hydrolase</keyword>
<dbReference type="PIRSF" id="PIRSF500176">
    <property type="entry name" value="L_ASNase"/>
    <property type="match status" value="1"/>
</dbReference>
<dbReference type="CDD" id="cd08964">
    <property type="entry name" value="L-asparaginase_II"/>
    <property type="match status" value="1"/>
</dbReference>
<proteinExistence type="inferred from homology"/>
<dbReference type="InterPro" id="IPR006034">
    <property type="entry name" value="Asparaginase/glutaminase-like"/>
</dbReference>
<gene>
    <name evidence="6" type="ORF">PCA31118_03368</name>
</gene>
<evidence type="ECO:0000313" key="6">
    <source>
        <dbReference type="EMBL" id="VVE69955.1"/>
    </source>
</evidence>
<dbReference type="Pfam" id="PF17763">
    <property type="entry name" value="Asparaginase_C"/>
    <property type="match status" value="1"/>
</dbReference>
<dbReference type="FunFam" id="3.40.50.1170:FF:000001">
    <property type="entry name" value="L-asparaginase 2"/>
    <property type="match status" value="1"/>
</dbReference>
<dbReference type="GO" id="GO:0004067">
    <property type="term" value="F:asparaginase activity"/>
    <property type="evidence" value="ECO:0007669"/>
    <property type="project" value="UniProtKB-UniRule"/>
</dbReference>
<dbReference type="PROSITE" id="PS51732">
    <property type="entry name" value="ASN_GLN_ASE_3"/>
    <property type="match status" value="1"/>
</dbReference>